<evidence type="ECO:0000256" key="3">
    <source>
        <dbReference type="ARBA" id="ARBA00023274"/>
    </source>
</evidence>
<comment type="similarity">
    <text evidence="1 5">Belongs to the eukaryotic ribosomal protein eL31 family.</text>
</comment>
<dbReference type="Pfam" id="PF01198">
    <property type="entry name" value="Ribosomal_L31e"/>
    <property type="match status" value="1"/>
</dbReference>
<dbReference type="Proteomes" id="UP000244066">
    <property type="component" value="Unassembled WGS sequence"/>
</dbReference>
<dbReference type="GO" id="GO:0002181">
    <property type="term" value="P:cytoplasmic translation"/>
    <property type="evidence" value="ECO:0007669"/>
    <property type="project" value="TreeGrafter"/>
</dbReference>
<dbReference type="AlphaFoldDB" id="A0A2R7Y0F9"/>
<comment type="caution">
    <text evidence="6">The sequence shown here is derived from an EMBL/GenBank/DDBJ whole genome shotgun (WGS) entry which is preliminary data.</text>
</comment>
<dbReference type="PANTHER" id="PTHR10956:SF0">
    <property type="entry name" value="60S RIBOSOMAL PROTEIN L31"/>
    <property type="match status" value="1"/>
</dbReference>
<dbReference type="CDD" id="cd00463">
    <property type="entry name" value="Ribosomal_L31e"/>
    <property type="match status" value="1"/>
</dbReference>
<keyword evidence="3 5" id="KW-0687">Ribonucleoprotein</keyword>
<dbReference type="GO" id="GO:0022625">
    <property type="term" value="C:cytosolic large ribosomal subunit"/>
    <property type="evidence" value="ECO:0007669"/>
    <property type="project" value="TreeGrafter"/>
</dbReference>
<evidence type="ECO:0000256" key="5">
    <source>
        <dbReference type="HAMAP-Rule" id="MF_00410"/>
    </source>
</evidence>
<dbReference type="InterPro" id="IPR020052">
    <property type="entry name" value="Ribosomal_eL31_CS"/>
</dbReference>
<protein>
    <recommendedName>
        <fullName evidence="4 5">Large ribosomal subunit protein eL31</fullName>
    </recommendedName>
</protein>
<name>A0A2R7Y0F9_9ARCH</name>
<dbReference type="Gene3D" id="3.10.440.10">
    <property type="match status" value="1"/>
</dbReference>
<dbReference type="PROSITE" id="PS01144">
    <property type="entry name" value="RIBOSOMAL_L31E"/>
    <property type="match status" value="1"/>
</dbReference>
<dbReference type="InterPro" id="IPR023621">
    <property type="entry name" value="Ribosomal_eL31_dom_sf"/>
</dbReference>
<evidence type="ECO:0000256" key="2">
    <source>
        <dbReference type="ARBA" id="ARBA00022980"/>
    </source>
</evidence>
<dbReference type="HAMAP" id="MF_00410">
    <property type="entry name" value="Ribosomal_eL31"/>
    <property type="match status" value="1"/>
</dbReference>
<evidence type="ECO:0000256" key="4">
    <source>
        <dbReference type="ARBA" id="ARBA00035230"/>
    </source>
</evidence>
<dbReference type="SMART" id="SM01380">
    <property type="entry name" value="Ribosomal_L31e"/>
    <property type="match status" value="1"/>
</dbReference>
<proteinExistence type="inferred from homology"/>
<organism evidence="6 7">
    <name type="scientific">Candidatus Terraquivivens tikiterensis</name>
    <dbReference type="NCBI Taxonomy" id="1980982"/>
    <lineage>
        <taxon>Archaea</taxon>
        <taxon>Nitrososphaerota</taxon>
        <taxon>Candidatus Wolframiiraptoraceae</taxon>
        <taxon>Candidatus Terraquivivens</taxon>
    </lineage>
</organism>
<dbReference type="EMBL" id="NDWU01000031">
    <property type="protein sequence ID" value="PUA31030.1"/>
    <property type="molecule type" value="Genomic_DNA"/>
</dbReference>
<dbReference type="PANTHER" id="PTHR10956">
    <property type="entry name" value="60S RIBOSOMAL PROTEIN L31"/>
    <property type="match status" value="1"/>
</dbReference>
<gene>
    <name evidence="5" type="primary">rpl31e</name>
    <name evidence="6" type="ORF">B9J98_08065</name>
</gene>
<dbReference type="SUPFAM" id="SSF54575">
    <property type="entry name" value="Ribosomal protein L31e"/>
    <property type="match status" value="1"/>
</dbReference>
<evidence type="ECO:0000313" key="6">
    <source>
        <dbReference type="EMBL" id="PUA31030.1"/>
    </source>
</evidence>
<accession>A0A2R7Y0F9</accession>
<reference evidence="6 7" key="1">
    <citation type="submission" date="2017-04" db="EMBL/GenBank/DDBJ databases">
        <title>Draft Aigarchaeota genome from a New Zealand hot spring.</title>
        <authorList>
            <person name="Reysenbach A.-L."/>
            <person name="Donaho J.A."/>
            <person name="Gerhart J."/>
            <person name="Kelley J.F."/>
            <person name="Kouba K."/>
            <person name="Podar M."/>
            <person name="Stott M."/>
        </authorList>
    </citation>
    <scope>NUCLEOTIDE SEQUENCE [LARGE SCALE GENOMIC DNA]</scope>
    <source>
        <strain evidence="6">NZ13_MG1</strain>
    </source>
</reference>
<dbReference type="InterPro" id="IPR000054">
    <property type="entry name" value="Ribosomal_eL31"/>
</dbReference>
<dbReference type="NCBIfam" id="NF002258">
    <property type="entry name" value="PRK01192.1-1"/>
    <property type="match status" value="1"/>
</dbReference>
<sequence>MAKAVVSRVYTVPLRDAWKASRKRRAERAINLLRGFAARHMRSDKVRISEEVNELIWERSIQKPPRRIKVLMEKDEDGVVTVSLPKEEKTE</sequence>
<keyword evidence="2 5" id="KW-0689">Ribosomal protein</keyword>
<evidence type="ECO:0000313" key="7">
    <source>
        <dbReference type="Proteomes" id="UP000244066"/>
    </source>
</evidence>
<evidence type="ECO:0000256" key="1">
    <source>
        <dbReference type="ARBA" id="ARBA00010808"/>
    </source>
</evidence>
<dbReference type="GO" id="GO:0003735">
    <property type="term" value="F:structural constituent of ribosome"/>
    <property type="evidence" value="ECO:0007669"/>
    <property type="project" value="InterPro"/>
</dbReference>